<keyword evidence="6" id="KW-1185">Reference proteome</keyword>
<feature type="domain" description="PucR C-terminal helix-turn-helix" evidence="2">
    <location>
        <begin position="339"/>
        <end position="397"/>
    </location>
</feature>
<evidence type="ECO:0000313" key="6">
    <source>
        <dbReference type="Proteomes" id="UP000295444"/>
    </source>
</evidence>
<accession>A0A4V3CZY6</accession>
<organism evidence="5 6">
    <name type="scientific">Labedaea rhizosphaerae</name>
    <dbReference type="NCBI Taxonomy" id="598644"/>
    <lineage>
        <taxon>Bacteria</taxon>
        <taxon>Bacillati</taxon>
        <taxon>Actinomycetota</taxon>
        <taxon>Actinomycetes</taxon>
        <taxon>Pseudonocardiales</taxon>
        <taxon>Pseudonocardiaceae</taxon>
        <taxon>Labedaea</taxon>
    </lineage>
</organism>
<dbReference type="AlphaFoldDB" id="A0A4V3CZY6"/>
<dbReference type="InterPro" id="IPR025736">
    <property type="entry name" value="PucR_C-HTH_dom"/>
</dbReference>
<feature type="domain" description="RsbT co-antagonist protein RsbRD N-terminal" evidence="3">
    <location>
        <begin position="24"/>
        <end position="168"/>
    </location>
</feature>
<dbReference type="PANTHER" id="PTHR33744:SF1">
    <property type="entry name" value="DNA-BINDING TRANSCRIPTIONAL ACTIVATOR ADER"/>
    <property type="match status" value="1"/>
</dbReference>
<dbReference type="InterPro" id="IPR025751">
    <property type="entry name" value="RsbRD_N_dom"/>
</dbReference>
<dbReference type="Proteomes" id="UP000295444">
    <property type="component" value="Unassembled WGS sequence"/>
</dbReference>
<name>A0A4V3CZY6_LABRH</name>
<evidence type="ECO:0000259" key="2">
    <source>
        <dbReference type="Pfam" id="PF13556"/>
    </source>
</evidence>
<dbReference type="PANTHER" id="PTHR33744">
    <property type="entry name" value="CARBOHYDRATE DIACID REGULATOR"/>
    <property type="match status" value="1"/>
</dbReference>
<dbReference type="InterPro" id="IPR051448">
    <property type="entry name" value="CdaR-like_regulators"/>
</dbReference>
<dbReference type="EMBL" id="SNXZ01000002">
    <property type="protein sequence ID" value="TDQ01541.1"/>
    <property type="molecule type" value="Genomic_DNA"/>
</dbReference>
<dbReference type="InterPro" id="IPR042070">
    <property type="entry name" value="PucR_C-HTH_sf"/>
</dbReference>
<sequence>MDEPGDVASRTAKSLVAKVLTRVPELTDALVRIIGEQNSGYERVGVVPPEDLWRSCHDNITRVLQLIASAAENNSNGKEPYDAARATGRHRAEQRMPLDDVLRSFRLGGRLIWESLIEEARKDGHVDQGELVDMATWVWQVVDATSAQVATAYHQTERELVRVDERRRATLWEGLLHGRAKDLAFALEAARIIEVPLEGRYAVVVIDVDTGDERTGPALAQRLCVAGIDSAWQVRTNTLVGVLSLGTVDLDKAHAVLAKHVKARAGLSLEVSGLADADTAYRQAVLARNTITPGKIEVAAMSQRLPEALLLSAPEIAGHLVDRRLGPLLRVPLAERRLLLDTLAAWLATGGSISATAKAAHCHRNTVINRIRRIESITGQRLDDPTATVELTLALRASWLLPPGPLA</sequence>
<feature type="domain" description="CdaR GGDEF-like" evidence="4">
    <location>
        <begin position="178"/>
        <end position="288"/>
    </location>
</feature>
<evidence type="ECO:0000259" key="4">
    <source>
        <dbReference type="Pfam" id="PF17853"/>
    </source>
</evidence>
<dbReference type="Pfam" id="PF13556">
    <property type="entry name" value="HTH_30"/>
    <property type="match status" value="1"/>
</dbReference>
<dbReference type="InterPro" id="IPR041522">
    <property type="entry name" value="CdaR_GGDEF"/>
</dbReference>
<dbReference type="Gene3D" id="1.10.10.2840">
    <property type="entry name" value="PucR C-terminal helix-turn-helix domain"/>
    <property type="match status" value="1"/>
</dbReference>
<protein>
    <submittedName>
        <fullName evidence="5">PucR-like helix-turn-helix protein</fullName>
    </submittedName>
</protein>
<proteinExistence type="inferred from homology"/>
<gene>
    <name evidence="5" type="ORF">EV186_1021410</name>
</gene>
<evidence type="ECO:0000313" key="5">
    <source>
        <dbReference type="EMBL" id="TDQ01541.1"/>
    </source>
</evidence>
<reference evidence="5 6" key="1">
    <citation type="submission" date="2019-03" db="EMBL/GenBank/DDBJ databases">
        <title>Genomic Encyclopedia of Type Strains, Phase IV (KMG-IV): sequencing the most valuable type-strain genomes for metagenomic binning, comparative biology and taxonomic classification.</title>
        <authorList>
            <person name="Goeker M."/>
        </authorList>
    </citation>
    <scope>NUCLEOTIDE SEQUENCE [LARGE SCALE GENOMIC DNA]</scope>
    <source>
        <strain evidence="5 6">DSM 45361</strain>
    </source>
</reference>
<dbReference type="Pfam" id="PF17853">
    <property type="entry name" value="GGDEF_2"/>
    <property type="match status" value="1"/>
</dbReference>
<dbReference type="Pfam" id="PF14361">
    <property type="entry name" value="RsbRD_N"/>
    <property type="match status" value="1"/>
</dbReference>
<comment type="caution">
    <text evidence="5">The sequence shown here is derived from an EMBL/GenBank/DDBJ whole genome shotgun (WGS) entry which is preliminary data.</text>
</comment>
<evidence type="ECO:0000259" key="3">
    <source>
        <dbReference type="Pfam" id="PF14361"/>
    </source>
</evidence>
<comment type="similarity">
    <text evidence="1">Belongs to the CdaR family.</text>
</comment>
<evidence type="ECO:0000256" key="1">
    <source>
        <dbReference type="ARBA" id="ARBA00006754"/>
    </source>
</evidence>